<accession>A0AA96RF82</accession>
<dbReference type="Gene3D" id="6.10.340.10">
    <property type="match status" value="1"/>
</dbReference>
<keyword evidence="7" id="KW-0808">Transferase</keyword>
<dbReference type="EMBL" id="CP130318">
    <property type="protein sequence ID" value="WNQ11186.1"/>
    <property type="molecule type" value="Genomic_DNA"/>
</dbReference>
<name>A0AA96RF82_9BACL</name>
<dbReference type="InterPro" id="IPR007891">
    <property type="entry name" value="CHASE3"/>
</dbReference>
<keyword evidence="6 14" id="KW-0597">Phosphoprotein</keyword>
<keyword evidence="5" id="KW-1003">Cell membrane</keyword>
<evidence type="ECO:0000256" key="6">
    <source>
        <dbReference type="ARBA" id="ARBA00022553"/>
    </source>
</evidence>
<dbReference type="Gene3D" id="1.10.287.130">
    <property type="match status" value="1"/>
</dbReference>
<evidence type="ECO:0000256" key="16">
    <source>
        <dbReference type="SAM" id="MobiDB-lite"/>
    </source>
</evidence>
<feature type="modified residue" description="4-aspartylphosphate" evidence="14">
    <location>
        <position position="853"/>
    </location>
</feature>
<dbReference type="CDD" id="cd17546">
    <property type="entry name" value="REC_hyHK_CKI1_RcsC-like"/>
    <property type="match status" value="1"/>
</dbReference>
<dbReference type="Gene3D" id="3.40.50.2300">
    <property type="match status" value="1"/>
</dbReference>
<dbReference type="Pfam" id="PF13185">
    <property type="entry name" value="GAF_2"/>
    <property type="match status" value="1"/>
</dbReference>
<dbReference type="PANTHER" id="PTHR45339">
    <property type="entry name" value="HYBRID SIGNAL TRANSDUCTION HISTIDINE KINASE J"/>
    <property type="match status" value="1"/>
</dbReference>
<dbReference type="CDD" id="cd19410">
    <property type="entry name" value="HK9-like_sensor"/>
    <property type="match status" value="1"/>
</dbReference>
<dbReference type="InterPro" id="IPR003018">
    <property type="entry name" value="GAF"/>
</dbReference>
<dbReference type="GO" id="GO:0000155">
    <property type="term" value="F:phosphorelay sensor kinase activity"/>
    <property type="evidence" value="ECO:0007669"/>
    <property type="project" value="InterPro"/>
</dbReference>
<dbReference type="InterPro" id="IPR001789">
    <property type="entry name" value="Sig_transdc_resp-reg_receiver"/>
</dbReference>
<dbReference type="InterPro" id="IPR011006">
    <property type="entry name" value="CheY-like_superfamily"/>
</dbReference>
<evidence type="ECO:0000256" key="5">
    <source>
        <dbReference type="ARBA" id="ARBA00022475"/>
    </source>
</evidence>
<keyword evidence="8" id="KW-0547">Nucleotide-binding</keyword>
<dbReference type="SUPFAM" id="SSF55874">
    <property type="entry name" value="ATPase domain of HSP90 chaperone/DNA topoisomerase II/histidine kinase"/>
    <property type="match status" value="1"/>
</dbReference>
<dbReference type="Gene3D" id="3.30.450.40">
    <property type="match status" value="1"/>
</dbReference>
<dbReference type="GO" id="GO:0005886">
    <property type="term" value="C:plasma membrane"/>
    <property type="evidence" value="ECO:0007669"/>
    <property type="project" value="UniProtKB-SubCell"/>
</dbReference>
<sequence length="922" mass="102531">MTLRTKIASGYLLIILFLGIAVWLITGRITDLQREMDFVTGHDFEVHNLTNQLEKRLVTMETGMRGFVITGNSSYLDPYNTAMSGWEQDYERLYNLVKDNPPQKASLEQIKETIDSWMKEAAFPLVQYKKDNNTAKINEYFQANVGKTISDRFRSQVDSFRTVERQLTQTRTEELHSRNTVLRRELYWFVGLVAAAAIAAALVISRSILGTVKQVTRAIQAITAGSRSGQRISVRTRDEINDLGEATNRMLDRFEEENWMQTQIAETATAFQSITQSEELTRLFLEKVASLMQAPYAVLYLRKFERGEDSLVLSASYAADGRKVGEERFRIGEGLVGQCAADNRRMILTTLPADYVKVRSGLGTASPSSIMVSPVTLEGQVLAVIELASMEGFTPQQEQLLTQILETFGITLDRVMTRMEIERLLAESQAMTEELQAQSEELQAQSEELQTQTEELRVINEQLEEQNVFAELKAKELEEAKEELETNAERLELSSRYKSEFLANMSHELRTPLNSMLILSQMLADNPKGTLTPEEQEYALIINNAGNDLLLLINDILDLSKVESGKLEIEAEPVNLTELPVALEAIFTPIATQKGIEFRIVMEESLPSIFYSDGQRLQQILKNLLSNAFKFTEQGAVTFSVGYSSGTKEGEGQDGMSYLVFSVSDTGIGIPEDKQLQVFEAFQQVDGATSRKYGGTGLGLSISREFAKLLGGTLTLESREGEGSTFAMYLPHTAHGEEAGERLLPAASEVAAGISVATSEALPAYPEQEPRSTAVTQAGEGPSANRAPAGAAPKDAAPFAGRRVLVVDDDSRNVFALSTALRDKKIEVLTAANGKECLQILESEPAVDLVLMDIMMPEMDGYETMRAIRAKENWLRLPIIALTAKAMKPDRDKCLEAGASDYISKPLKMDQLFSLMRVWMNR</sequence>
<keyword evidence="17" id="KW-1133">Transmembrane helix</keyword>
<dbReference type="CDD" id="cd00082">
    <property type="entry name" value="HisKA"/>
    <property type="match status" value="1"/>
</dbReference>
<keyword evidence="11" id="KW-0902">Two-component regulatory system</keyword>
<keyword evidence="22" id="KW-1185">Reference proteome</keyword>
<dbReference type="InterPro" id="IPR029016">
    <property type="entry name" value="GAF-like_dom_sf"/>
</dbReference>
<dbReference type="InterPro" id="IPR005467">
    <property type="entry name" value="His_kinase_dom"/>
</dbReference>
<keyword evidence="9" id="KW-0418">Kinase</keyword>
<evidence type="ECO:0000259" key="19">
    <source>
        <dbReference type="PROSITE" id="PS50110"/>
    </source>
</evidence>
<evidence type="ECO:0000256" key="2">
    <source>
        <dbReference type="ARBA" id="ARBA00004651"/>
    </source>
</evidence>
<dbReference type="InterPro" id="IPR004358">
    <property type="entry name" value="Sig_transdc_His_kin-like_C"/>
</dbReference>
<proteinExistence type="inferred from homology"/>
<dbReference type="PROSITE" id="PS50110">
    <property type="entry name" value="RESPONSE_REGULATORY"/>
    <property type="match status" value="1"/>
</dbReference>
<dbReference type="Pfam" id="PF05227">
    <property type="entry name" value="CHASE3"/>
    <property type="match status" value="1"/>
</dbReference>
<comment type="subcellular location">
    <subcellularLocation>
        <location evidence="2">Cell membrane</location>
        <topology evidence="2">Multi-pass membrane protein</topology>
    </subcellularLocation>
</comment>
<dbReference type="RefSeq" id="WP_315604962.1">
    <property type="nucleotide sequence ID" value="NZ_CP130318.1"/>
</dbReference>
<dbReference type="Pfam" id="PF00512">
    <property type="entry name" value="HisKA"/>
    <property type="match status" value="1"/>
</dbReference>
<evidence type="ECO:0000313" key="21">
    <source>
        <dbReference type="EMBL" id="WNQ11186.1"/>
    </source>
</evidence>
<evidence type="ECO:0000256" key="8">
    <source>
        <dbReference type="ARBA" id="ARBA00022741"/>
    </source>
</evidence>
<evidence type="ECO:0000256" key="4">
    <source>
        <dbReference type="ARBA" id="ARBA00012438"/>
    </source>
</evidence>
<comment type="catalytic activity">
    <reaction evidence="1">
        <text>ATP + protein L-histidine = ADP + protein N-phospho-L-histidine.</text>
        <dbReference type="EC" id="2.7.13.3"/>
    </reaction>
</comment>
<keyword evidence="12 17" id="KW-0472">Membrane</keyword>
<dbReference type="PRINTS" id="PR00344">
    <property type="entry name" value="BCTRLSENSOR"/>
</dbReference>
<evidence type="ECO:0000259" key="18">
    <source>
        <dbReference type="PROSITE" id="PS50109"/>
    </source>
</evidence>
<evidence type="ECO:0000256" key="7">
    <source>
        <dbReference type="ARBA" id="ARBA00022679"/>
    </source>
</evidence>
<dbReference type="GO" id="GO:0005524">
    <property type="term" value="F:ATP binding"/>
    <property type="evidence" value="ECO:0007669"/>
    <property type="project" value="UniProtKB-KW"/>
</dbReference>
<protein>
    <recommendedName>
        <fullName evidence="13">Circadian input-output histidine kinase CikA</fullName>
        <ecNumber evidence="4">2.7.13.3</ecNumber>
    </recommendedName>
</protein>
<comment type="similarity">
    <text evidence="3">In the N-terminal section; belongs to the phytochrome family.</text>
</comment>
<evidence type="ECO:0000313" key="22">
    <source>
        <dbReference type="Proteomes" id="UP001305702"/>
    </source>
</evidence>
<evidence type="ECO:0000256" key="14">
    <source>
        <dbReference type="PROSITE-ProRule" id="PRU00169"/>
    </source>
</evidence>
<evidence type="ECO:0000256" key="17">
    <source>
        <dbReference type="SAM" id="Phobius"/>
    </source>
</evidence>
<evidence type="ECO:0000256" key="12">
    <source>
        <dbReference type="ARBA" id="ARBA00023136"/>
    </source>
</evidence>
<dbReference type="FunFam" id="3.30.565.10:FF:000010">
    <property type="entry name" value="Sensor histidine kinase RcsC"/>
    <property type="match status" value="1"/>
</dbReference>
<evidence type="ECO:0000256" key="15">
    <source>
        <dbReference type="SAM" id="Coils"/>
    </source>
</evidence>
<dbReference type="PROSITE" id="PS50885">
    <property type="entry name" value="HAMP"/>
    <property type="match status" value="1"/>
</dbReference>
<dbReference type="SMART" id="SM00387">
    <property type="entry name" value="HATPase_c"/>
    <property type="match status" value="1"/>
</dbReference>
<dbReference type="InterPro" id="IPR036097">
    <property type="entry name" value="HisK_dim/P_sf"/>
</dbReference>
<dbReference type="InterPro" id="IPR003661">
    <property type="entry name" value="HisK_dim/P_dom"/>
</dbReference>
<dbReference type="Pfam" id="PF00072">
    <property type="entry name" value="Response_reg"/>
    <property type="match status" value="1"/>
</dbReference>
<evidence type="ECO:0000256" key="9">
    <source>
        <dbReference type="ARBA" id="ARBA00022777"/>
    </source>
</evidence>
<dbReference type="SUPFAM" id="SSF55781">
    <property type="entry name" value="GAF domain-like"/>
    <property type="match status" value="1"/>
</dbReference>
<keyword evidence="15" id="KW-0175">Coiled coil</keyword>
<evidence type="ECO:0000256" key="13">
    <source>
        <dbReference type="ARBA" id="ARBA00074306"/>
    </source>
</evidence>
<reference evidence="21 22" key="1">
    <citation type="submission" date="2022-02" db="EMBL/GenBank/DDBJ databases">
        <title>Paenibacillus sp. MBLB1776 Whole Genome Shotgun Sequencing.</title>
        <authorList>
            <person name="Hwang C.Y."/>
            <person name="Cho E.-S."/>
            <person name="Seo M.-J."/>
        </authorList>
    </citation>
    <scope>NUCLEOTIDE SEQUENCE [LARGE SCALE GENOMIC DNA]</scope>
    <source>
        <strain evidence="21 22">MBLB1776</strain>
    </source>
</reference>
<dbReference type="Pfam" id="PF02518">
    <property type="entry name" value="HATPase_c"/>
    <property type="match status" value="1"/>
</dbReference>
<feature type="compositionally biased region" description="Low complexity" evidence="16">
    <location>
        <begin position="782"/>
        <end position="795"/>
    </location>
</feature>
<dbReference type="SMART" id="SM00448">
    <property type="entry name" value="REC"/>
    <property type="match status" value="1"/>
</dbReference>
<dbReference type="SUPFAM" id="SSF52172">
    <property type="entry name" value="CheY-like"/>
    <property type="match status" value="1"/>
</dbReference>
<dbReference type="Proteomes" id="UP001305702">
    <property type="component" value="Chromosome"/>
</dbReference>
<dbReference type="SUPFAM" id="SSF47384">
    <property type="entry name" value="Homodimeric domain of signal transducing histidine kinase"/>
    <property type="match status" value="1"/>
</dbReference>
<keyword evidence="17" id="KW-0812">Transmembrane</keyword>
<evidence type="ECO:0000256" key="11">
    <source>
        <dbReference type="ARBA" id="ARBA00023012"/>
    </source>
</evidence>
<keyword evidence="10" id="KW-0067">ATP-binding</keyword>
<gene>
    <name evidence="21" type="ORF">MJA45_26900</name>
</gene>
<dbReference type="InterPro" id="IPR036890">
    <property type="entry name" value="HATPase_C_sf"/>
</dbReference>
<evidence type="ECO:0000256" key="3">
    <source>
        <dbReference type="ARBA" id="ARBA00006402"/>
    </source>
</evidence>
<feature type="domain" description="Response regulatory" evidence="19">
    <location>
        <begin position="803"/>
        <end position="920"/>
    </location>
</feature>
<feature type="transmembrane region" description="Helical" evidence="17">
    <location>
        <begin position="6"/>
        <end position="26"/>
    </location>
</feature>
<feature type="region of interest" description="Disordered" evidence="16">
    <location>
        <begin position="762"/>
        <end position="795"/>
    </location>
</feature>
<dbReference type="CDD" id="cd06225">
    <property type="entry name" value="HAMP"/>
    <property type="match status" value="1"/>
</dbReference>
<evidence type="ECO:0000256" key="1">
    <source>
        <dbReference type="ARBA" id="ARBA00000085"/>
    </source>
</evidence>
<dbReference type="SMART" id="SM00065">
    <property type="entry name" value="GAF"/>
    <property type="match status" value="1"/>
</dbReference>
<evidence type="ECO:0000256" key="10">
    <source>
        <dbReference type="ARBA" id="ARBA00022840"/>
    </source>
</evidence>
<dbReference type="PROSITE" id="PS50109">
    <property type="entry name" value="HIS_KIN"/>
    <property type="match status" value="1"/>
</dbReference>
<dbReference type="EC" id="2.7.13.3" evidence="4"/>
<feature type="domain" description="Histidine kinase" evidence="18">
    <location>
        <begin position="504"/>
        <end position="734"/>
    </location>
</feature>
<dbReference type="KEGG" id="paun:MJA45_26900"/>
<feature type="coiled-coil region" evidence="15">
    <location>
        <begin position="418"/>
        <end position="494"/>
    </location>
</feature>
<dbReference type="SMART" id="SM00388">
    <property type="entry name" value="HisKA"/>
    <property type="match status" value="1"/>
</dbReference>
<dbReference type="AlphaFoldDB" id="A0AA96RF82"/>
<dbReference type="CDD" id="cd16922">
    <property type="entry name" value="HATPase_EvgS-ArcB-TorS-like"/>
    <property type="match status" value="1"/>
</dbReference>
<dbReference type="Pfam" id="PF00672">
    <property type="entry name" value="HAMP"/>
    <property type="match status" value="1"/>
</dbReference>
<dbReference type="InterPro" id="IPR003660">
    <property type="entry name" value="HAMP_dom"/>
</dbReference>
<feature type="transmembrane region" description="Helical" evidence="17">
    <location>
        <begin position="186"/>
        <end position="204"/>
    </location>
</feature>
<organism evidence="21 22">
    <name type="scientific">Paenibacillus aurantius</name>
    <dbReference type="NCBI Taxonomy" id="2918900"/>
    <lineage>
        <taxon>Bacteria</taxon>
        <taxon>Bacillati</taxon>
        <taxon>Bacillota</taxon>
        <taxon>Bacilli</taxon>
        <taxon>Bacillales</taxon>
        <taxon>Paenibacillaceae</taxon>
        <taxon>Paenibacillus</taxon>
    </lineage>
</organism>
<dbReference type="Gene3D" id="3.30.565.10">
    <property type="entry name" value="Histidine kinase-like ATPase, C-terminal domain"/>
    <property type="match status" value="1"/>
</dbReference>
<evidence type="ECO:0000259" key="20">
    <source>
        <dbReference type="PROSITE" id="PS50885"/>
    </source>
</evidence>
<dbReference type="PANTHER" id="PTHR45339:SF1">
    <property type="entry name" value="HYBRID SIGNAL TRANSDUCTION HISTIDINE KINASE J"/>
    <property type="match status" value="1"/>
</dbReference>
<feature type="domain" description="HAMP" evidence="20">
    <location>
        <begin position="206"/>
        <end position="256"/>
    </location>
</feature>
<dbReference type="InterPro" id="IPR003594">
    <property type="entry name" value="HATPase_dom"/>
</dbReference>